<feature type="transmembrane region" description="Helical" evidence="1">
    <location>
        <begin position="6"/>
        <end position="26"/>
    </location>
</feature>
<dbReference type="EMBL" id="CP065611">
    <property type="protein sequence ID" value="QPR03940.1"/>
    <property type="molecule type" value="Genomic_DNA"/>
</dbReference>
<evidence type="ECO:0000313" key="3">
    <source>
        <dbReference type="EMBL" id="STD36038.1"/>
    </source>
</evidence>
<dbReference type="Proteomes" id="UP000254219">
    <property type="component" value="Unassembled WGS sequence"/>
</dbReference>
<evidence type="ECO:0000313" key="2">
    <source>
        <dbReference type="EMBL" id="QPR03940.1"/>
    </source>
</evidence>
<feature type="transmembrane region" description="Helical" evidence="1">
    <location>
        <begin position="38"/>
        <end position="58"/>
    </location>
</feature>
<gene>
    <name evidence="4" type="ORF">FKO60_00365</name>
    <name evidence="2" type="ORF">I6H02_20400</name>
    <name evidence="3" type="ORF">NCTC11181_01008</name>
</gene>
<evidence type="ECO:0000313" key="7">
    <source>
        <dbReference type="Proteomes" id="UP000594864"/>
    </source>
</evidence>
<feature type="transmembrane region" description="Helical" evidence="1">
    <location>
        <begin position="64"/>
        <end position="83"/>
    </location>
</feature>
<dbReference type="Proteomes" id="UP000324120">
    <property type="component" value="Unassembled WGS sequence"/>
</dbReference>
<evidence type="ECO:0000313" key="4">
    <source>
        <dbReference type="EMBL" id="TZE51690.1"/>
    </source>
</evidence>
<accession>A0A376FR75</accession>
<dbReference type="EMBL" id="VHKY01000001">
    <property type="protein sequence ID" value="TZE51690.1"/>
    <property type="molecule type" value="Genomic_DNA"/>
</dbReference>
<evidence type="ECO:0000313" key="5">
    <source>
        <dbReference type="Proteomes" id="UP000254219"/>
    </source>
</evidence>
<keyword evidence="1" id="KW-0812">Transmembrane</keyword>
<dbReference type="RefSeq" id="WP_000459036.1">
    <property type="nucleotide sequence ID" value="NZ_BGCY01000098.1"/>
</dbReference>
<sequence length="214" mass="24561">MFDASLLNLPWATLVTLTSGYIGYFIANVGLKNHHKPIEVTFSTLIFGLLSMMVYQAVMWAGLNSWLATPPTLLCAFAYAALWRKYGRKWMYRFLRNKDISWSDDTPSAWMRMFDQHGYYISEAYVYLKNGTVLLSENPGKFEGQASGSFVLGVEKDIVMYVTHEKKPGRDEWIEKDVESKSWGAMATYIPADQIAMVRIRRTRNKAISARQKD</sequence>
<keyword evidence="1" id="KW-1133">Transmembrane helix</keyword>
<evidence type="ECO:0000313" key="6">
    <source>
        <dbReference type="Proteomes" id="UP000324120"/>
    </source>
</evidence>
<protein>
    <submittedName>
        <fullName evidence="3">Uncharacterized protein</fullName>
    </submittedName>
</protein>
<reference evidence="2 7" key="3">
    <citation type="submission" date="2020-12" db="EMBL/GenBank/DDBJ databases">
        <title>FDA dAtabase for Regulatory Grade micrObial Sequences (FDA-ARGOS): Supporting development and validation of Infectious Disease Dx tests.</title>
        <authorList>
            <person name="Sproer C."/>
            <person name="Gronow S."/>
            <person name="Severitt S."/>
            <person name="Schroder I."/>
            <person name="Tallon L."/>
            <person name="Sadzewicz L."/>
            <person name="Zhao X."/>
            <person name="Boylan J."/>
            <person name="Ott S."/>
            <person name="Bowen H."/>
            <person name="Vavikolanu K."/>
            <person name="Mehta A."/>
            <person name="Aluvathingal J."/>
            <person name="Nadendla S."/>
            <person name="Lowell S."/>
            <person name="Myers T."/>
            <person name="Yan Y."/>
            <person name="Sichtig H."/>
        </authorList>
    </citation>
    <scope>NUCLEOTIDE SEQUENCE [LARGE SCALE GENOMIC DNA]</scope>
    <source>
        <strain evidence="2 7">FDAARGOS_945</strain>
    </source>
</reference>
<dbReference type="EMBL" id="UFYN01000002">
    <property type="protein sequence ID" value="STD36038.1"/>
    <property type="molecule type" value="Genomic_DNA"/>
</dbReference>
<reference evidence="4 6" key="2">
    <citation type="submission" date="2019-06" db="EMBL/GenBank/DDBJ databases">
        <title>The presence and diversity of blaCTX-M among Escherichia coli from urban wastewater and feedlot cattle, in Alberta, Canada.</title>
        <authorList>
            <person name="Cormier A.C."/>
            <person name="Chalmer G."/>
            <person name="Cook S.R."/>
            <person name="Zaheer R."/>
            <person name="Hannon S.J."/>
            <person name="Booker C.W."/>
            <person name="Read R."/>
            <person name="Gow S.P."/>
            <person name="Mcallister T.A."/>
            <person name="Boerlin P."/>
        </authorList>
    </citation>
    <scope>NUCLEOTIDE SEQUENCE [LARGE SCALE GENOMIC DNA]</scope>
    <source>
        <strain evidence="4 6">347</strain>
    </source>
</reference>
<organism evidence="3 5">
    <name type="scientific">Escherichia coli</name>
    <dbReference type="NCBI Taxonomy" id="562"/>
    <lineage>
        <taxon>Bacteria</taxon>
        <taxon>Pseudomonadati</taxon>
        <taxon>Pseudomonadota</taxon>
        <taxon>Gammaproteobacteria</taxon>
        <taxon>Enterobacterales</taxon>
        <taxon>Enterobacteriaceae</taxon>
        <taxon>Escherichia</taxon>
    </lineage>
</organism>
<name>A0A376FR75_ECOLX</name>
<dbReference type="Proteomes" id="UP000594864">
    <property type="component" value="Chromosome"/>
</dbReference>
<proteinExistence type="predicted"/>
<keyword evidence="1" id="KW-0472">Membrane</keyword>
<reference evidence="3 5" key="1">
    <citation type="submission" date="2018-06" db="EMBL/GenBank/DDBJ databases">
        <authorList>
            <consortium name="Pathogen Informatics"/>
            <person name="Doyle S."/>
        </authorList>
    </citation>
    <scope>NUCLEOTIDE SEQUENCE [LARGE SCALE GENOMIC DNA]</scope>
    <source>
        <strain evidence="3 5">NCTC11181</strain>
    </source>
</reference>
<evidence type="ECO:0000256" key="1">
    <source>
        <dbReference type="SAM" id="Phobius"/>
    </source>
</evidence>
<dbReference type="AlphaFoldDB" id="A0A376FR75"/>